<dbReference type="AlphaFoldDB" id="A0A7S2MJS3"/>
<accession>A0A7S2MJS3</accession>
<protein>
    <submittedName>
        <fullName evidence="2">Uncharacterized protein</fullName>
    </submittedName>
</protein>
<proteinExistence type="predicted"/>
<gene>
    <name evidence="2" type="ORF">HTAM1171_LOCUS4828</name>
</gene>
<evidence type="ECO:0000256" key="1">
    <source>
        <dbReference type="SAM" id="MobiDB-lite"/>
    </source>
</evidence>
<feature type="compositionally biased region" description="Polar residues" evidence="1">
    <location>
        <begin position="143"/>
        <end position="166"/>
    </location>
</feature>
<reference evidence="2" key="1">
    <citation type="submission" date="2021-01" db="EMBL/GenBank/DDBJ databases">
        <authorList>
            <person name="Corre E."/>
            <person name="Pelletier E."/>
            <person name="Niang G."/>
            <person name="Scheremetjew M."/>
            <person name="Finn R."/>
            <person name="Kale V."/>
            <person name="Holt S."/>
            <person name="Cochrane G."/>
            <person name="Meng A."/>
            <person name="Brown T."/>
            <person name="Cohen L."/>
        </authorList>
    </citation>
    <scope>NUCLEOTIDE SEQUENCE</scope>
    <source>
        <strain evidence="2">CCMP826</strain>
    </source>
</reference>
<organism evidence="2">
    <name type="scientific">Helicotheca tamesis</name>
    <dbReference type="NCBI Taxonomy" id="374047"/>
    <lineage>
        <taxon>Eukaryota</taxon>
        <taxon>Sar</taxon>
        <taxon>Stramenopiles</taxon>
        <taxon>Ochrophyta</taxon>
        <taxon>Bacillariophyta</taxon>
        <taxon>Mediophyceae</taxon>
        <taxon>Lithodesmiophycidae</taxon>
        <taxon>Lithodesmiales</taxon>
        <taxon>Lithodesmiaceae</taxon>
        <taxon>Helicotheca</taxon>
    </lineage>
</organism>
<dbReference type="PANTHER" id="PTHR38899:SF2">
    <property type="entry name" value="FCP1 HOMOLOGY DOMAIN-CONTAINING PROTEIN"/>
    <property type="match status" value="1"/>
</dbReference>
<sequence>MSLSELSSKVIIFDWDDTICPSSFVDQYKVENFKDLPLHYQNLFNEVGKCAEKCLGEATKYGEVIIITNSDDGWVKYSAERYVPNLLPVIPKYRIVSARTRYERFYPGQPLCWKAAAFAHEVNEHFVEDEDSVGDRARGSDSDPMNTSCESLVSTDESSVGSNSSLEGADDSGAMSWRRKEDKTKPVDKVPVTRRREIISFGDSMEERTAVKIVSGQLSAVPKSVMFIGSPTPLQLIGQLIMLTAHMKFVCENKTDLDLEISPQQAKKCAEDFLKKNKSAAQEQQQHTGSFFSRLGRIGA</sequence>
<feature type="region of interest" description="Disordered" evidence="1">
    <location>
        <begin position="129"/>
        <end position="189"/>
    </location>
</feature>
<evidence type="ECO:0000313" key="2">
    <source>
        <dbReference type="EMBL" id="CAD9487057.1"/>
    </source>
</evidence>
<dbReference type="EMBL" id="HBGV01007869">
    <property type="protein sequence ID" value="CAD9487057.1"/>
    <property type="molecule type" value="Transcribed_RNA"/>
</dbReference>
<name>A0A7S2MJS3_9STRA</name>
<dbReference type="PANTHER" id="PTHR38899">
    <property type="entry name" value="DOMAIN OOKINETE PROTEIN, PUTATIVE-RELATED"/>
    <property type="match status" value="1"/>
</dbReference>
<feature type="compositionally biased region" description="Basic and acidic residues" evidence="1">
    <location>
        <begin position="178"/>
        <end position="188"/>
    </location>
</feature>